<dbReference type="GO" id="GO:0000981">
    <property type="term" value="F:DNA-binding transcription factor activity, RNA polymerase II-specific"/>
    <property type="evidence" value="ECO:0007669"/>
    <property type="project" value="TreeGrafter"/>
</dbReference>
<name>A0AA36CTW8_9BILA</name>
<dbReference type="Gene3D" id="4.10.280.10">
    <property type="entry name" value="Helix-loop-helix DNA-binding domain"/>
    <property type="match status" value="1"/>
</dbReference>
<evidence type="ECO:0000313" key="2">
    <source>
        <dbReference type="EMBL" id="CAJ0574296.1"/>
    </source>
</evidence>
<dbReference type="GO" id="GO:0000977">
    <property type="term" value="F:RNA polymerase II transcription regulatory region sequence-specific DNA binding"/>
    <property type="evidence" value="ECO:0007669"/>
    <property type="project" value="TreeGrafter"/>
</dbReference>
<evidence type="ECO:0000259" key="1">
    <source>
        <dbReference type="PROSITE" id="PS50888"/>
    </source>
</evidence>
<dbReference type="PROSITE" id="PS50888">
    <property type="entry name" value="BHLH"/>
    <property type="match status" value="1"/>
</dbReference>
<dbReference type="InterPro" id="IPR011598">
    <property type="entry name" value="bHLH_dom"/>
</dbReference>
<dbReference type="GO" id="GO:0032502">
    <property type="term" value="P:developmental process"/>
    <property type="evidence" value="ECO:0007669"/>
    <property type="project" value="TreeGrafter"/>
</dbReference>
<organism evidence="2 3">
    <name type="scientific">Mesorhabditis spiculigera</name>
    <dbReference type="NCBI Taxonomy" id="96644"/>
    <lineage>
        <taxon>Eukaryota</taxon>
        <taxon>Metazoa</taxon>
        <taxon>Ecdysozoa</taxon>
        <taxon>Nematoda</taxon>
        <taxon>Chromadorea</taxon>
        <taxon>Rhabditida</taxon>
        <taxon>Rhabditina</taxon>
        <taxon>Rhabditomorpha</taxon>
        <taxon>Rhabditoidea</taxon>
        <taxon>Rhabditidae</taxon>
        <taxon>Mesorhabditinae</taxon>
        <taxon>Mesorhabditis</taxon>
    </lineage>
</organism>
<evidence type="ECO:0000313" key="3">
    <source>
        <dbReference type="Proteomes" id="UP001177023"/>
    </source>
</evidence>
<feature type="non-terminal residue" evidence="2">
    <location>
        <position position="1"/>
    </location>
</feature>
<dbReference type="Pfam" id="PF00010">
    <property type="entry name" value="HLH"/>
    <property type="match status" value="1"/>
</dbReference>
<dbReference type="InterPro" id="IPR050283">
    <property type="entry name" value="E-box_TF_Regulators"/>
</dbReference>
<dbReference type="Proteomes" id="UP001177023">
    <property type="component" value="Unassembled WGS sequence"/>
</dbReference>
<accession>A0AA36CTW8</accession>
<comment type="caution">
    <text evidence="2">The sequence shown here is derived from an EMBL/GenBank/DDBJ whole genome shotgun (WGS) entry which is preliminary data.</text>
</comment>
<dbReference type="SMART" id="SM00353">
    <property type="entry name" value="HLH"/>
    <property type="match status" value="1"/>
</dbReference>
<dbReference type="AlphaFoldDB" id="A0AA36CTW8"/>
<feature type="domain" description="BHLH" evidence="1">
    <location>
        <begin position="11"/>
        <end position="66"/>
    </location>
</feature>
<keyword evidence="3" id="KW-1185">Reference proteome</keyword>
<dbReference type="PANTHER" id="PTHR23349">
    <property type="entry name" value="BASIC HELIX-LOOP-HELIX TRANSCRIPTION FACTOR, TWIST"/>
    <property type="match status" value="1"/>
</dbReference>
<dbReference type="PANTHER" id="PTHR23349:SF111">
    <property type="entry name" value="BHLH DOMAIN-CONTAINING PROTEIN"/>
    <property type="match status" value="1"/>
</dbReference>
<dbReference type="InterPro" id="IPR036638">
    <property type="entry name" value="HLH_DNA-bd_sf"/>
</dbReference>
<dbReference type="GO" id="GO:0046983">
    <property type="term" value="F:protein dimerization activity"/>
    <property type="evidence" value="ECO:0007669"/>
    <property type="project" value="InterPro"/>
</dbReference>
<proteinExistence type="predicted"/>
<dbReference type="EMBL" id="CATQJA010002629">
    <property type="protein sequence ID" value="CAJ0574296.1"/>
    <property type="molecule type" value="Genomic_DNA"/>
</dbReference>
<gene>
    <name evidence="2" type="ORF">MSPICULIGERA_LOCUS12635</name>
</gene>
<protein>
    <recommendedName>
        <fullName evidence="1">BHLH domain-containing protein</fullName>
    </recommendedName>
</protein>
<reference evidence="2" key="1">
    <citation type="submission" date="2023-06" db="EMBL/GenBank/DDBJ databases">
        <authorList>
            <person name="Delattre M."/>
        </authorList>
    </citation>
    <scope>NUCLEOTIDE SEQUENCE</scope>
    <source>
        <strain evidence="2">AF72</strain>
    </source>
</reference>
<dbReference type="SUPFAM" id="SSF47459">
    <property type="entry name" value="HLH, helix-loop-helix DNA-binding domain"/>
    <property type="match status" value="1"/>
</dbReference>
<sequence>MGKAYRPKSATQRQGANAREKFRNIDINSAYETLISKIQPALNATQLNELPKVKRLQLAIHYIKYLEGVLGQEHEYKENPQNLLQQFQDQALEVIRYPSAQSVNCGYPAGMLPSFSFTSEDWNQISPVYPEYQSPNGYSSQ</sequence>